<sequence length="162" mass="17475">MIPAGPVAGILLMVAGLLGEDDGAGLQPEMVLVDGADGFDPDSFVDAACSKLLWVRCRSALEMIKAADLLIHDGNLPFILLDATGLDRRELGDIPASAWWRMKQTAERNGSRVVIMAAAPLVPCAGLRLMLSADLSLRHFDADRSELLDRLRPVSQSLRRAT</sequence>
<keyword evidence="2" id="KW-1185">Reference proteome</keyword>
<organism evidence="1 2">
    <name type="scientific">Luteolibacter yonseiensis</name>
    <dbReference type="NCBI Taxonomy" id="1144680"/>
    <lineage>
        <taxon>Bacteria</taxon>
        <taxon>Pseudomonadati</taxon>
        <taxon>Verrucomicrobiota</taxon>
        <taxon>Verrucomicrobiia</taxon>
        <taxon>Verrucomicrobiales</taxon>
        <taxon>Verrucomicrobiaceae</taxon>
        <taxon>Luteolibacter</taxon>
    </lineage>
</organism>
<proteinExistence type="predicted"/>
<name>A0A934R5I5_9BACT</name>
<dbReference type="Proteomes" id="UP000600139">
    <property type="component" value="Unassembled WGS sequence"/>
</dbReference>
<dbReference type="RefSeq" id="WP_200352306.1">
    <property type="nucleotide sequence ID" value="NZ_JAENIK010000012.1"/>
</dbReference>
<accession>A0A934R5I5</accession>
<evidence type="ECO:0000313" key="2">
    <source>
        <dbReference type="Proteomes" id="UP000600139"/>
    </source>
</evidence>
<dbReference type="AlphaFoldDB" id="A0A934R5I5"/>
<evidence type="ECO:0000313" key="1">
    <source>
        <dbReference type="EMBL" id="MBK1817362.1"/>
    </source>
</evidence>
<protein>
    <submittedName>
        <fullName evidence="1">Uncharacterized protein</fullName>
    </submittedName>
</protein>
<comment type="caution">
    <text evidence="1">The sequence shown here is derived from an EMBL/GenBank/DDBJ whole genome shotgun (WGS) entry which is preliminary data.</text>
</comment>
<dbReference type="EMBL" id="JAENIK010000012">
    <property type="protein sequence ID" value="MBK1817362.1"/>
    <property type="molecule type" value="Genomic_DNA"/>
</dbReference>
<gene>
    <name evidence="1" type="ORF">JIN84_17205</name>
</gene>
<reference evidence="1" key="1">
    <citation type="submission" date="2021-01" db="EMBL/GenBank/DDBJ databases">
        <title>Modified the classification status of verrucomicrobia.</title>
        <authorList>
            <person name="Feng X."/>
        </authorList>
    </citation>
    <scope>NUCLEOTIDE SEQUENCE</scope>
    <source>
        <strain evidence="1">JCM 18052</strain>
    </source>
</reference>